<sequence>MDLKPNTKLFNMSLEIARQVLPFMGKHSIPATPENYMIFYLYFEGSRPLVNETVNDFLHSDESWTEETTNRVFEQLFSPRANLRMMRLNEEIVRQVRDTTRVIIEETKAAAELAHRTSQRMDTSLKEADRMNVDSAISQWFASTLKDVRLINEANRNLGGSLRSKGEDLEAVTATLAKMETMALTDELTQLANRRAWDQRLASEFERYMLNGSPCSLMLVDVDDFKNINDNHGHMVGDQALKEVARLMVNSLRPSDFSARYGGDEFVFLLTRTKLEDAYKLAEQARKVIQSANFTIRGKRRPITASIGISCFHTSDPKADAALERADKAMYLAKSRGKNSICSENDPDLGKI</sequence>
<dbReference type="NCBIfam" id="TIGR00254">
    <property type="entry name" value="GGDEF"/>
    <property type="match status" value="1"/>
</dbReference>
<gene>
    <name evidence="4" type="ORF">X474_20820</name>
</gene>
<proteinExistence type="predicted"/>
<dbReference type="EMBL" id="AZAC01000034">
    <property type="protein sequence ID" value="KIX12333.1"/>
    <property type="molecule type" value="Genomic_DNA"/>
</dbReference>
<keyword evidence="5" id="KW-1185">Reference proteome</keyword>
<dbReference type="PROSITE" id="PS50887">
    <property type="entry name" value="GGDEF"/>
    <property type="match status" value="1"/>
</dbReference>
<dbReference type="Gene3D" id="3.30.70.270">
    <property type="match status" value="1"/>
</dbReference>
<accession>A0A0D2HP81</accession>
<dbReference type="InParanoid" id="A0A0D2HP81"/>
<comment type="caution">
    <text evidence="4">The sequence shown here is derived from an EMBL/GenBank/DDBJ whole genome shotgun (WGS) entry which is preliminary data.</text>
</comment>
<dbReference type="GO" id="GO:1902201">
    <property type="term" value="P:negative regulation of bacterial-type flagellum-dependent cell motility"/>
    <property type="evidence" value="ECO:0007669"/>
    <property type="project" value="TreeGrafter"/>
</dbReference>
<dbReference type="STRING" id="1429043.X474_20820"/>
<dbReference type="GO" id="GO:0052621">
    <property type="term" value="F:diguanylate cyclase activity"/>
    <property type="evidence" value="ECO:0007669"/>
    <property type="project" value="UniProtKB-EC"/>
</dbReference>
<evidence type="ECO:0000256" key="1">
    <source>
        <dbReference type="ARBA" id="ARBA00012528"/>
    </source>
</evidence>
<dbReference type="CDD" id="cd01949">
    <property type="entry name" value="GGDEF"/>
    <property type="match status" value="1"/>
</dbReference>
<evidence type="ECO:0000313" key="4">
    <source>
        <dbReference type="EMBL" id="KIX12333.1"/>
    </source>
</evidence>
<dbReference type="GO" id="GO:0043709">
    <property type="term" value="P:cell adhesion involved in single-species biofilm formation"/>
    <property type="evidence" value="ECO:0007669"/>
    <property type="project" value="TreeGrafter"/>
</dbReference>
<evidence type="ECO:0000256" key="2">
    <source>
        <dbReference type="ARBA" id="ARBA00034247"/>
    </source>
</evidence>
<dbReference type="InterPro" id="IPR029787">
    <property type="entry name" value="Nucleotide_cyclase"/>
</dbReference>
<comment type="catalytic activity">
    <reaction evidence="2">
        <text>2 GTP = 3',3'-c-di-GMP + 2 diphosphate</text>
        <dbReference type="Rhea" id="RHEA:24898"/>
        <dbReference type="ChEBI" id="CHEBI:33019"/>
        <dbReference type="ChEBI" id="CHEBI:37565"/>
        <dbReference type="ChEBI" id="CHEBI:58805"/>
        <dbReference type="EC" id="2.7.7.65"/>
    </reaction>
</comment>
<reference evidence="4 5" key="1">
    <citation type="submission" date="2013-11" db="EMBL/GenBank/DDBJ databases">
        <title>Metagenomic analysis of a methanogenic consortium involved in long chain n-alkane degradation.</title>
        <authorList>
            <person name="Davidova I.A."/>
            <person name="Callaghan A.V."/>
            <person name="Wawrik B."/>
            <person name="Pruitt S."/>
            <person name="Marks C."/>
            <person name="Duncan K.E."/>
            <person name="Suflita J.M."/>
        </authorList>
    </citation>
    <scope>NUCLEOTIDE SEQUENCE [LARGE SCALE GENOMIC DNA]</scope>
    <source>
        <strain evidence="4 5">SPR</strain>
    </source>
</reference>
<dbReference type="InterPro" id="IPR000160">
    <property type="entry name" value="GGDEF_dom"/>
</dbReference>
<dbReference type="Pfam" id="PF00990">
    <property type="entry name" value="GGDEF"/>
    <property type="match status" value="1"/>
</dbReference>
<dbReference type="SMART" id="SM00267">
    <property type="entry name" value="GGDEF"/>
    <property type="match status" value="1"/>
</dbReference>
<dbReference type="InterPro" id="IPR043128">
    <property type="entry name" value="Rev_trsase/Diguanyl_cyclase"/>
</dbReference>
<dbReference type="Proteomes" id="UP000032233">
    <property type="component" value="Unassembled WGS sequence"/>
</dbReference>
<feature type="domain" description="GGDEF" evidence="3">
    <location>
        <begin position="213"/>
        <end position="346"/>
    </location>
</feature>
<dbReference type="PANTHER" id="PTHR45138:SF9">
    <property type="entry name" value="DIGUANYLATE CYCLASE DGCM-RELATED"/>
    <property type="match status" value="1"/>
</dbReference>
<evidence type="ECO:0000313" key="5">
    <source>
        <dbReference type="Proteomes" id="UP000032233"/>
    </source>
</evidence>
<name>A0A0D2HP81_9BACT</name>
<dbReference type="RefSeq" id="WP_044351027.1">
    <property type="nucleotide sequence ID" value="NZ_AZAC01000034.1"/>
</dbReference>
<evidence type="ECO:0000259" key="3">
    <source>
        <dbReference type="PROSITE" id="PS50887"/>
    </source>
</evidence>
<dbReference type="OrthoDB" id="9813903at2"/>
<dbReference type="SUPFAM" id="SSF55073">
    <property type="entry name" value="Nucleotide cyclase"/>
    <property type="match status" value="1"/>
</dbReference>
<dbReference type="PANTHER" id="PTHR45138">
    <property type="entry name" value="REGULATORY COMPONENTS OF SENSORY TRANSDUCTION SYSTEM"/>
    <property type="match status" value="1"/>
</dbReference>
<dbReference type="FunFam" id="3.30.70.270:FF:000001">
    <property type="entry name" value="Diguanylate cyclase domain protein"/>
    <property type="match status" value="1"/>
</dbReference>
<dbReference type="InterPro" id="IPR050469">
    <property type="entry name" value="Diguanylate_Cyclase"/>
</dbReference>
<organism evidence="4 5">
    <name type="scientific">Dethiosulfatarculus sandiegensis</name>
    <dbReference type="NCBI Taxonomy" id="1429043"/>
    <lineage>
        <taxon>Bacteria</taxon>
        <taxon>Pseudomonadati</taxon>
        <taxon>Thermodesulfobacteriota</taxon>
        <taxon>Desulfarculia</taxon>
        <taxon>Desulfarculales</taxon>
        <taxon>Desulfarculaceae</taxon>
        <taxon>Dethiosulfatarculus</taxon>
    </lineage>
</organism>
<protein>
    <recommendedName>
        <fullName evidence="1">diguanylate cyclase</fullName>
        <ecNumber evidence="1">2.7.7.65</ecNumber>
    </recommendedName>
</protein>
<dbReference type="EC" id="2.7.7.65" evidence="1"/>
<dbReference type="AlphaFoldDB" id="A0A0D2HP81"/>
<dbReference type="GO" id="GO:0005886">
    <property type="term" value="C:plasma membrane"/>
    <property type="evidence" value="ECO:0007669"/>
    <property type="project" value="TreeGrafter"/>
</dbReference>